<proteinExistence type="inferred from homology"/>
<evidence type="ECO:0000256" key="11">
    <source>
        <dbReference type="ARBA" id="ARBA00023315"/>
    </source>
</evidence>
<evidence type="ECO:0000256" key="16">
    <source>
        <dbReference type="ARBA" id="ARBA00048506"/>
    </source>
</evidence>
<dbReference type="PANTHER" id="PTHR11712">
    <property type="entry name" value="POLYKETIDE SYNTHASE-RELATED"/>
    <property type="match status" value="1"/>
</dbReference>
<dbReference type="InterPro" id="IPR000794">
    <property type="entry name" value="Beta-ketoacyl_synthase"/>
</dbReference>
<keyword evidence="6" id="KW-0444">Lipid biosynthesis</keyword>
<keyword evidence="5" id="KW-0963">Cytoplasm</keyword>
<feature type="domain" description="Ketosynthase family 3 (KS3)" evidence="18">
    <location>
        <begin position="1"/>
        <end position="397"/>
    </location>
</feature>
<comment type="subcellular location">
    <subcellularLocation>
        <location evidence="1">Cytoplasm</location>
    </subcellularLocation>
</comment>
<evidence type="ECO:0000256" key="6">
    <source>
        <dbReference type="ARBA" id="ARBA00022516"/>
    </source>
</evidence>
<dbReference type="RefSeq" id="WP_262309974.1">
    <property type="nucleotide sequence ID" value="NZ_CP106679.1"/>
</dbReference>
<protein>
    <recommendedName>
        <fullName evidence="12">3-oxoacyl-[acyl-carrier-protein] synthase 1</fullName>
        <ecNumber evidence="4">2.3.1.41</ecNumber>
    </recommendedName>
    <alternativeName>
        <fullName evidence="13">3-oxoacyl-[acyl-carrier-protein] synthase I</fullName>
    </alternativeName>
    <alternativeName>
        <fullName evidence="14">Beta-ketoacyl-ACP synthase I</fullName>
    </alternativeName>
</protein>
<name>A0ABY6CQ99_9BACT</name>
<keyword evidence="9" id="KW-0443">Lipid metabolism</keyword>
<evidence type="ECO:0000256" key="14">
    <source>
        <dbReference type="ARBA" id="ARBA00042143"/>
    </source>
</evidence>
<comment type="catalytic activity">
    <reaction evidence="16">
        <text>a fatty acyl-[ACP] + malonyl-[ACP] + H(+) = a 3-oxoacyl-[ACP] + holo-[ACP] + CO2</text>
        <dbReference type="Rhea" id="RHEA:22836"/>
        <dbReference type="Rhea" id="RHEA-COMP:9623"/>
        <dbReference type="Rhea" id="RHEA-COMP:9685"/>
        <dbReference type="Rhea" id="RHEA-COMP:9916"/>
        <dbReference type="Rhea" id="RHEA-COMP:14125"/>
        <dbReference type="ChEBI" id="CHEBI:15378"/>
        <dbReference type="ChEBI" id="CHEBI:16526"/>
        <dbReference type="ChEBI" id="CHEBI:64479"/>
        <dbReference type="ChEBI" id="CHEBI:78449"/>
        <dbReference type="ChEBI" id="CHEBI:78776"/>
        <dbReference type="ChEBI" id="CHEBI:138651"/>
        <dbReference type="EC" id="2.3.1.41"/>
    </reaction>
    <physiologicalReaction direction="left-to-right" evidence="16">
        <dbReference type="Rhea" id="RHEA:22837"/>
    </physiologicalReaction>
</comment>
<keyword evidence="11" id="KW-0012">Acyltransferase</keyword>
<dbReference type="EMBL" id="CP106679">
    <property type="protein sequence ID" value="UXP32539.1"/>
    <property type="molecule type" value="Genomic_DNA"/>
</dbReference>
<evidence type="ECO:0000256" key="13">
    <source>
        <dbReference type="ARBA" id="ARBA00041620"/>
    </source>
</evidence>
<evidence type="ECO:0000256" key="7">
    <source>
        <dbReference type="ARBA" id="ARBA00022679"/>
    </source>
</evidence>
<dbReference type="PANTHER" id="PTHR11712:SF306">
    <property type="entry name" value="3-OXOACYL-[ACYL-CARRIER-PROTEIN] SYNTHASE 1"/>
    <property type="match status" value="1"/>
</dbReference>
<dbReference type="Proteomes" id="UP001065174">
    <property type="component" value="Chromosome"/>
</dbReference>
<accession>A0ABY6CQ99</accession>
<keyword evidence="8" id="KW-0276">Fatty acid metabolism</keyword>
<evidence type="ECO:0000313" key="19">
    <source>
        <dbReference type="EMBL" id="UXP32539.1"/>
    </source>
</evidence>
<evidence type="ECO:0000259" key="18">
    <source>
        <dbReference type="PROSITE" id="PS52004"/>
    </source>
</evidence>
<evidence type="ECO:0000256" key="9">
    <source>
        <dbReference type="ARBA" id="ARBA00023098"/>
    </source>
</evidence>
<evidence type="ECO:0000256" key="1">
    <source>
        <dbReference type="ARBA" id="ARBA00004496"/>
    </source>
</evidence>
<gene>
    <name evidence="19" type="ORF">N6H18_00925</name>
</gene>
<dbReference type="CDD" id="cd00834">
    <property type="entry name" value="KAS_I_II"/>
    <property type="match status" value="1"/>
</dbReference>
<dbReference type="PROSITE" id="PS52004">
    <property type="entry name" value="KS3_2"/>
    <property type="match status" value="1"/>
</dbReference>
<reference evidence="19" key="1">
    <citation type="submission" date="2022-09" db="EMBL/GenBank/DDBJ databases">
        <title>Comparative genomics and taxonomic characterization of three novel marine species of genus Reichenbachiella exhibiting antioxidant and polysaccharide degradation activities.</title>
        <authorList>
            <person name="Muhammad N."/>
            <person name="Lee Y.-J."/>
            <person name="Ko J."/>
            <person name="Kim S.-G."/>
        </authorList>
    </citation>
    <scope>NUCLEOTIDE SEQUENCE</scope>
    <source>
        <strain evidence="19">BKB1-1</strain>
    </source>
</reference>
<dbReference type="SUPFAM" id="SSF53901">
    <property type="entry name" value="Thiolase-like"/>
    <property type="match status" value="1"/>
</dbReference>
<dbReference type="InterPro" id="IPR018201">
    <property type="entry name" value="Ketoacyl_synth_AS"/>
</dbReference>
<comment type="similarity">
    <text evidence="2 17">Belongs to the thiolase-like superfamily. Beta-ketoacyl-ACP synthases family.</text>
</comment>
<evidence type="ECO:0000256" key="4">
    <source>
        <dbReference type="ARBA" id="ARBA00013191"/>
    </source>
</evidence>
<comment type="subunit">
    <text evidence="3">Homodimer.</text>
</comment>
<dbReference type="EC" id="2.3.1.41" evidence="4"/>
<keyword evidence="20" id="KW-1185">Reference proteome</keyword>
<organism evidence="19 20">
    <name type="scientific">Reichenbachiella agarivorans</name>
    <dbReference type="NCBI Taxonomy" id="2979464"/>
    <lineage>
        <taxon>Bacteria</taxon>
        <taxon>Pseudomonadati</taxon>
        <taxon>Bacteroidota</taxon>
        <taxon>Cytophagia</taxon>
        <taxon>Cytophagales</taxon>
        <taxon>Reichenbachiellaceae</taxon>
        <taxon>Reichenbachiella</taxon>
    </lineage>
</organism>
<evidence type="ECO:0000256" key="15">
    <source>
        <dbReference type="ARBA" id="ARBA00048121"/>
    </source>
</evidence>
<dbReference type="Gene3D" id="3.40.47.10">
    <property type="match status" value="1"/>
</dbReference>
<keyword evidence="10" id="KW-0275">Fatty acid biosynthesis</keyword>
<dbReference type="InterPro" id="IPR020841">
    <property type="entry name" value="PKS_Beta-ketoAc_synthase_dom"/>
</dbReference>
<evidence type="ECO:0000313" key="20">
    <source>
        <dbReference type="Proteomes" id="UP001065174"/>
    </source>
</evidence>
<dbReference type="Pfam" id="PF02801">
    <property type="entry name" value="Ketoacyl-synt_C"/>
    <property type="match status" value="1"/>
</dbReference>
<dbReference type="PROSITE" id="PS00606">
    <property type="entry name" value="KS3_1"/>
    <property type="match status" value="1"/>
</dbReference>
<evidence type="ECO:0000256" key="17">
    <source>
        <dbReference type="RuleBase" id="RU003694"/>
    </source>
</evidence>
<evidence type="ECO:0000256" key="2">
    <source>
        <dbReference type="ARBA" id="ARBA00008467"/>
    </source>
</evidence>
<evidence type="ECO:0000256" key="10">
    <source>
        <dbReference type="ARBA" id="ARBA00023160"/>
    </source>
</evidence>
<evidence type="ECO:0000256" key="12">
    <source>
        <dbReference type="ARBA" id="ARBA00039450"/>
    </source>
</evidence>
<evidence type="ECO:0000256" key="8">
    <source>
        <dbReference type="ARBA" id="ARBA00022832"/>
    </source>
</evidence>
<keyword evidence="7 17" id="KW-0808">Transferase</keyword>
<dbReference type="InterPro" id="IPR016039">
    <property type="entry name" value="Thiolase-like"/>
</dbReference>
<dbReference type="SMART" id="SM00825">
    <property type="entry name" value="PKS_KS"/>
    <property type="match status" value="1"/>
</dbReference>
<dbReference type="Pfam" id="PF00109">
    <property type="entry name" value="ketoacyl-synt"/>
    <property type="match status" value="1"/>
</dbReference>
<dbReference type="InterPro" id="IPR014030">
    <property type="entry name" value="Ketoacyl_synth_N"/>
</dbReference>
<sequence length="399" mass="42742">MTKVYVTGMGIISAIGNNVAENRANLIKGQTGLSKNSQYFSSQYTASHPFGEVQLSDEQIAQQLSITDLSGLTRTDLIAFKAFEEAVQDAGLQPDELSHVDTGLISGSTVGGMVLTDRVYQDGMLRAETDEFLESYDYCSHALRLTGYFRIKGFTDTINTACSSSANAIMLGARLIKSGRAKRMIVGGADSLAKFTVNGFNSLQILSDEICQPFDENRKGLNLGEGAAYLVLESEEVVLGKKIYGEVAGYGNSNDAYHASSLSEDAIGVIAAMQAAMDEAGIAAEAVDYINAHGTATSNNDLTEVTGFDKLFKPIPPFNSTKSYTGHTLAAAGGIEAIYSLLSIKYGELYPSLHCHEAIQPVNQLPITTYQSGENIRTVLSNSFGFGGNCTSLVFRKVD</sequence>
<comment type="catalytic activity">
    <reaction evidence="15">
        <text>(3Z)-decenoyl-[ACP] + malonyl-[ACP] + H(+) = 3-oxo-(5Z)-dodecenoyl-[ACP] + holo-[ACP] + CO2</text>
        <dbReference type="Rhea" id="RHEA:54940"/>
        <dbReference type="Rhea" id="RHEA-COMP:9623"/>
        <dbReference type="Rhea" id="RHEA-COMP:9685"/>
        <dbReference type="Rhea" id="RHEA-COMP:9927"/>
        <dbReference type="Rhea" id="RHEA-COMP:14042"/>
        <dbReference type="ChEBI" id="CHEBI:15378"/>
        <dbReference type="ChEBI" id="CHEBI:16526"/>
        <dbReference type="ChEBI" id="CHEBI:64479"/>
        <dbReference type="ChEBI" id="CHEBI:78449"/>
        <dbReference type="ChEBI" id="CHEBI:78798"/>
        <dbReference type="ChEBI" id="CHEBI:138410"/>
    </reaction>
    <physiologicalReaction direction="left-to-right" evidence="15">
        <dbReference type="Rhea" id="RHEA:54941"/>
    </physiologicalReaction>
</comment>
<dbReference type="InterPro" id="IPR014031">
    <property type="entry name" value="Ketoacyl_synth_C"/>
</dbReference>
<evidence type="ECO:0000256" key="3">
    <source>
        <dbReference type="ARBA" id="ARBA00011738"/>
    </source>
</evidence>
<evidence type="ECO:0000256" key="5">
    <source>
        <dbReference type="ARBA" id="ARBA00022490"/>
    </source>
</evidence>